<name>A0A8J3DL07_9HYPH</name>
<dbReference type="AlphaFoldDB" id="A0A8J3DL07"/>
<dbReference type="Gene3D" id="2.60.120.10">
    <property type="entry name" value="Jelly Rolls"/>
    <property type="match status" value="1"/>
</dbReference>
<gene>
    <name evidence="3" type="ORF">GCM10010136_09410</name>
</gene>
<reference evidence="3" key="2">
    <citation type="submission" date="2020-09" db="EMBL/GenBank/DDBJ databases">
        <authorList>
            <person name="Sun Q."/>
            <person name="Kim S."/>
        </authorList>
    </citation>
    <scope>NUCLEOTIDE SEQUENCE</scope>
    <source>
        <strain evidence="3">KCTC 42097</strain>
    </source>
</reference>
<dbReference type="PANTHER" id="PTHR46797">
    <property type="entry name" value="HTH-TYPE TRANSCRIPTIONAL REGULATOR"/>
    <property type="match status" value="1"/>
</dbReference>
<dbReference type="PROSITE" id="PS50943">
    <property type="entry name" value="HTH_CROC1"/>
    <property type="match status" value="1"/>
</dbReference>
<dbReference type="InterPro" id="IPR010982">
    <property type="entry name" value="Lambda_DNA-bd_dom_sf"/>
</dbReference>
<evidence type="ECO:0000256" key="1">
    <source>
        <dbReference type="ARBA" id="ARBA00023125"/>
    </source>
</evidence>
<reference evidence="3" key="1">
    <citation type="journal article" date="2014" name="Int. J. Syst. Evol. Microbiol.">
        <title>Complete genome sequence of Corynebacterium casei LMG S-19264T (=DSM 44701T), isolated from a smear-ripened cheese.</title>
        <authorList>
            <consortium name="US DOE Joint Genome Institute (JGI-PGF)"/>
            <person name="Walter F."/>
            <person name="Albersmeier A."/>
            <person name="Kalinowski J."/>
            <person name="Ruckert C."/>
        </authorList>
    </citation>
    <scope>NUCLEOTIDE SEQUENCE</scope>
    <source>
        <strain evidence="3">KCTC 42097</strain>
    </source>
</reference>
<dbReference type="Gene3D" id="1.10.260.40">
    <property type="entry name" value="lambda repressor-like DNA-binding domains"/>
    <property type="match status" value="1"/>
</dbReference>
<dbReference type="PANTHER" id="PTHR46797:SF1">
    <property type="entry name" value="METHYLPHOSPHONATE SYNTHASE"/>
    <property type="match status" value="1"/>
</dbReference>
<protein>
    <submittedName>
        <fullName evidence="3">DNA-binding protein</fullName>
    </submittedName>
</protein>
<accession>A0A8J3DL07</accession>
<sequence length="194" mass="21143">MGNRMDTKTPPQIGPLLAQHRRAHKLTLEQLSTQSGVSKSMLSQIERGEANPSFAVLWSLTTALNIKLSELVEGAAAQRQDDQIEVVAESQLPKIVSTDAHCTLKILSPPRLAGSTEWYEMEIEPGGALDSAAHAQGTMEHVTAWTDGLEISSGDATITLKSGETARYLADRPHCIRNLGREKARGLMVMLYKP</sequence>
<dbReference type="SMART" id="SM00530">
    <property type="entry name" value="HTH_XRE"/>
    <property type="match status" value="1"/>
</dbReference>
<dbReference type="InterPro" id="IPR001387">
    <property type="entry name" value="Cro/C1-type_HTH"/>
</dbReference>
<dbReference type="InterPro" id="IPR014710">
    <property type="entry name" value="RmlC-like_jellyroll"/>
</dbReference>
<dbReference type="CDD" id="cd00093">
    <property type="entry name" value="HTH_XRE"/>
    <property type="match status" value="1"/>
</dbReference>
<evidence type="ECO:0000313" key="4">
    <source>
        <dbReference type="Proteomes" id="UP000641137"/>
    </source>
</evidence>
<dbReference type="GO" id="GO:0003677">
    <property type="term" value="F:DNA binding"/>
    <property type="evidence" value="ECO:0007669"/>
    <property type="project" value="UniProtKB-KW"/>
</dbReference>
<organism evidence="3 4">
    <name type="scientific">Limoniibacter endophyticus</name>
    <dbReference type="NCBI Taxonomy" id="1565040"/>
    <lineage>
        <taxon>Bacteria</taxon>
        <taxon>Pseudomonadati</taxon>
        <taxon>Pseudomonadota</taxon>
        <taxon>Alphaproteobacteria</taxon>
        <taxon>Hyphomicrobiales</taxon>
        <taxon>Bartonellaceae</taxon>
        <taxon>Limoniibacter</taxon>
    </lineage>
</organism>
<dbReference type="InterPro" id="IPR011051">
    <property type="entry name" value="RmlC_Cupin_sf"/>
</dbReference>
<proteinExistence type="predicted"/>
<dbReference type="SUPFAM" id="SSF51182">
    <property type="entry name" value="RmlC-like cupins"/>
    <property type="match status" value="1"/>
</dbReference>
<dbReference type="SUPFAM" id="SSF47413">
    <property type="entry name" value="lambda repressor-like DNA-binding domains"/>
    <property type="match status" value="1"/>
</dbReference>
<dbReference type="Pfam" id="PF01381">
    <property type="entry name" value="HTH_3"/>
    <property type="match status" value="1"/>
</dbReference>
<dbReference type="EMBL" id="BMZO01000003">
    <property type="protein sequence ID" value="GHC66379.1"/>
    <property type="molecule type" value="Genomic_DNA"/>
</dbReference>
<keyword evidence="4" id="KW-1185">Reference proteome</keyword>
<feature type="domain" description="HTH cro/C1-type" evidence="2">
    <location>
        <begin position="17"/>
        <end position="71"/>
    </location>
</feature>
<dbReference type="Proteomes" id="UP000641137">
    <property type="component" value="Unassembled WGS sequence"/>
</dbReference>
<dbReference type="GO" id="GO:0003700">
    <property type="term" value="F:DNA-binding transcription factor activity"/>
    <property type="evidence" value="ECO:0007669"/>
    <property type="project" value="TreeGrafter"/>
</dbReference>
<dbReference type="InterPro" id="IPR050807">
    <property type="entry name" value="TransReg_Diox_bact_type"/>
</dbReference>
<dbReference type="GO" id="GO:0005829">
    <property type="term" value="C:cytosol"/>
    <property type="evidence" value="ECO:0007669"/>
    <property type="project" value="TreeGrafter"/>
</dbReference>
<evidence type="ECO:0000259" key="2">
    <source>
        <dbReference type="PROSITE" id="PS50943"/>
    </source>
</evidence>
<evidence type="ECO:0000313" key="3">
    <source>
        <dbReference type="EMBL" id="GHC66379.1"/>
    </source>
</evidence>
<dbReference type="CDD" id="cd02209">
    <property type="entry name" value="cupin_XRE_C"/>
    <property type="match status" value="1"/>
</dbReference>
<comment type="caution">
    <text evidence="3">The sequence shown here is derived from an EMBL/GenBank/DDBJ whole genome shotgun (WGS) entry which is preliminary data.</text>
</comment>
<keyword evidence="1 3" id="KW-0238">DNA-binding</keyword>